<dbReference type="eggNOG" id="KOG0553">
    <property type="taxonomic scope" value="Eukaryota"/>
</dbReference>
<protein>
    <recommendedName>
        <fullName evidence="6">SGTA homodimerisation domain-containing protein</fullName>
    </recommendedName>
</protein>
<dbReference type="FunFam" id="1.10.260.100:FF:000011">
    <property type="entry name" value="TPR Domain containing protein"/>
    <property type="match status" value="1"/>
</dbReference>
<dbReference type="GO" id="GO:0009408">
    <property type="term" value="P:response to heat"/>
    <property type="evidence" value="ECO:0007669"/>
    <property type="project" value="EnsemblFungi"/>
</dbReference>
<dbReference type="InterPro" id="IPR032374">
    <property type="entry name" value="SGTA_dimer"/>
</dbReference>
<dbReference type="KEGG" id="spaa:SPAPADRAFT_55318"/>
<accession>G3AMJ6</accession>
<proteinExistence type="inferred from homology"/>
<dbReference type="PANTHER" id="PTHR45831:SF2">
    <property type="entry name" value="LD24721P"/>
    <property type="match status" value="1"/>
</dbReference>
<dbReference type="FunFam" id="1.20.5.420:FF:000005">
    <property type="entry name" value="Hsc70 cochaperone (SGT), putative"/>
    <property type="match status" value="1"/>
</dbReference>
<evidence type="ECO:0000256" key="5">
    <source>
        <dbReference type="SAM" id="MobiDB-lite"/>
    </source>
</evidence>
<dbReference type="Pfam" id="PF13431">
    <property type="entry name" value="TPR_17"/>
    <property type="match status" value="1"/>
</dbReference>
<dbReference type="GO" id="GO:0006620">
    <property type="term" value="P:post-translational protein targeting to endoplasmic reticulum membrane"/>
    <property type="evidence" value="ECO:0007669"/>
    <property type="project" value="EnsemblFungi"/>
</dbReference>
<organism evidence="8">
    <name type="scientific">Spathaspora passalidarum (strain NRRL Y-27907 / 11-Y1)</name>
    <dbReference type="NCBI Taxonomy" id="619300"/>
    <lineage>
        <taxon>Eukaryota</taxon>
        <taxon>Fungi</taxon>
        <taxon>Dikarya</taxon>
        <taxon>Ascomycota</taxon>
        <taxon>Saccharomycotina</taxon>
        <taxon>Pichiomycetes</taxon>
        <taxon>Debaryomycetaceae</taxon>
        <taxon>Spathaspora</taxon>
    </lineage>
</organism>
<evidence type="ECO:0000313" key="8">
    <source>
        <dbReference type="Proteomes" id="UP000000709"/>
    </source>
</evidence>
<dbReference type="PANTHER" id="PTHR45831">
    <property type="entry name" value="LD24721P"/>
    <property type="match status" value="1"/>
</dbReference>
<dbReference type="EMBL" id="GL996501">
    <property type="protein sequence ID" value="EGW33441.1"/>
    <property type="molecule type" value="Genomic_DNA"/>
</dbReference>
<evidence type="ECO:0000313" key="7">
    <source>
        <dbReference type="EMBL" id="EGW33441.1"/>
    </source>
</evidence>
<sequence>MSTISNKDIALSIIDFLKQSITNKEISEDYVESMDVAIDCIADAYEVNKDDSSNISAKFNGKSLSELIQAGSASTGATEASTKEEPKVVNEETKAKANELKVEGNKAMAARDFQTAIDKYTKAIELDPKNEIFLSNRAAAYSSNLQHAKAVADAEKAIEINPKFSKAYSRLGLARYALGDAKGSMEAYEKGLAIEGDDKSAAMTKGYETAKKRYQEEQSSVESTRETSTDAGSSAGAGAGAGGLPDFGSMFGGAGAGGMPSLGDMMNNPQIMQAAQEMMSNPDAMRNLFNNPAVRSMAESMGLGGENGPDLSNIMNNPMLNQFMGGNRNNDESGN</sequence>
<dbReference type="FunFam" id="1.25.40.10:FF:000207">
    <property type="entry name" value="Small glutamine-rich tetratricopeptide repeat-containing protein"/>
    <property type="match status" value="1"/>
</dbReference>
<dbReference type="InParanoid" id="G3AMJ6"/>
<dbReference type="Gene3D" id="1.25.40.10">
    <property type="entry name" value="Tetratricopeptide repeat domain"/>
    <property type="match status" value="1"/>
</dbReference>
<feature type="region of interest" description="Disordered" evidence="5">
    <location>
        <begin position="212"/>
        <end position="239"/>
    </location>
</feature>
<evidence type="ECO:0000256" key="4">
    <source>
        <dbReference type="PROSITE-ProRule" id="PRU00339"/>
    </source>
</evidence>
<dbReference type="Pfam" id="PF16546">
    <property type="entry name" value="SGTA_dimer"/>
    <property type="match status" value="1"/>
</dbReference>
<evidence type="ECO:0000256" key="2">
    <source>
        <dbReference type="ARBA" id="ARBA00022737"/>
    </source>
</evidence>
<dbReference type="Pfam" id="PF13181">
    <property type="entry name" value="TPR_8"/>
    <property type="match status" value="1"/>
</dbReference>
<dbReference type="SUPFAM" id="SSF48452">
    <property type="entry name" value="TPR-like"/>
    <property type="match status" value="1"/>
</dbReference>
<dbReference type="STRING" id="619300.G3AMJ6"/>
<comment type="similarity">
    <text evidence="1">Belongs to the SGT family.</text>
</comment>
<dbReference type="HOGENOM" id="CLU_044224_1_0_1"/>
<dbReference type="InterPro" id="IPR047150">
    <property type="entry name" value="SGT"/>
</dbReference>
<evidence type="ECO:0000256" key="1">
    <source>
        <dbReference type="ARBA" id="ARBA00008175"/>
    </source>
</evidence>
<dbReference type="SMART" id="SM00028">
    <property type="entry name" value="TPR"/>
    <property type="match status" value="3"/>
</dbReference>
<dbReference type="Proteomes" id="UP000000709">
    <property type="component" value="Unassembled WGS sequence"/>
</dbReference>
<dbReference type="GO" id="GO:0042802">
    <property type="term" value="F:identical protein binding"/>
    <property type="evidence" value="ECO:0007669"/>
    <property type="project" value="EnsemblFungi"/>
</dbReference>
<dbReference type="RefSeq" id="XP_007374956.1">
    <property type="nucleotide sequence ID" value="XM_007374894.1"/>
</dbReference>
<keyword evidence="3 4" id="KW-0802">TPR repeat</keyword>
<keyword evidence="8" id="KW-1185">Reference proteome</keyword>
<dbReference type="GO" id="GO:0072380">
    <property type="term" value="C:TRC complex"/>
    <property type="evidence" value="ECO:0007669"/>
    <property type="project" value="EnsemblFungi"/>
</dbReference>
<name>G3AMJ6_SPAPN</name>
<reference evidence="7 8" key="1">
    <citation type="journal article" date="2011" name="Proc. Natl. Acad. Sci. U.S.A.">
        <title>Comparative genomics of xylose-fermenting fungi for enhanced biofuel production.</title>
        <authorList>
            <person name="Wohlbach D.J."/>
            <person name="Kuo A."/>
            <person name="Sato T.K."/>
            <person name="Potts K.M."/>
            <person name="Salamov A.A."/>
            <person name="LaButti K.M."/>
            <person name="Sun H."/>
            <person name="Clum A."/>
            <person name="Pangilinan J.L."/>
            <person name="Lindquist E.A."/>
            <person name="Lucas S."/>
            <person name="Lapidus A."/>
            <person name="Jin M."/>
            <person name="Gunawan C."/>
            <person name="Balan V."/>
            <person name="Dale B.E."/>
            <person name="Jeffries T.W."/>
            <person name="Zinkel R."/>
            <person name="Barry K.W."/>
            <person name="Grigoriev I.V."/>
            <person name="Gasch A.P."/>
        </authorList>
    </citation>
    <scope>NUCLEOTIDE SEQUENCE [LARGE SCALE GENOMIC DNA]</scope>
    <source>
        <strain evidence="8">NRRL Y-27907 / 11-Y1</strain>
    </source>
</reference>
<evidence type="ECO:0000256" key="3">
    <source>
        <dbReference type="ARBA" id="ARBA00022803"/>
    </source>
</evidence>
<dbReference type="GO" id="GO:0060090">
    <property type="term" value="F:molecular adaptor activity"/>
    <property type="evidence" value="ECO:0007669"/>
    <property type="project" value="EnsemblFungi"/>
</dbReference>
<dbReference type="Gene3D" id="1.10.260.100">
    <property type="match status" value="1"/>
</dbReference>
<dbReference type="GO" id="GO:0016020">
    <property type="term" value="C:membrane"/>
    <property type="evidence" value="ECO:0007669"/>
    <property type="project" value="TreeGrafter"/>
</dbReference>
<feature type="repeat" description="TPR" evidence="4">
    <location>
        <begin position="165"/>
        <end position="198"/>
    </location>
</feature>
<dbReference type="InterPro" id="IPR011990">
    <property type="entry name" value="TPR-like_helical_dom_sf"/>
</dbReference>
<feature type="repeat" description="TPR" evidence="4">
    <location>
        <begin position="97"/>
        <end position="130"/>
    </location>
</feature>
<dbReference type="OrthoDB" id="7464126at2759"/>
<dbReference type="AlphaFoldDB" id="G3AMJ6"/>
<feature type="domain" description="SGTA homodimerisation" evidence="6">
    <location>
        <begin position="5"/>
        <end position="69"/>
    </location>
</feature>
<gene>
    <name evidence="7" type="ORF">SPAPADRAFT_55318</name>
</gene>
<keyword evidence="2" id="KW-0677">Repeat</keyword>
<dbReference type="InterPro" id="IPR019734">
    <property type="entry name" value="TPR_rpt"/>
</dbReference>
<dbReference type="PROSITE" id="PS50005">
    <property type="entry name" value="TPR"/>
    <property type="match status" value="2"/>
</dbReference>
<evidence type="ECO:0000259" key="6">
    <source>
        <dbReference type="Pfam" id="PF16546"/>
    </source>
</evidence>
<dbReference type="Gene3D" id="1.20.5.420">
    <property type="entry name" value="Immunoglobulin FC, subunit C"/>
    <property type="match status" value="1"/>
</dbReference>
<dbReference type="GeneID" id="18871926"/>
<dbReference type="FunCoup" id="G3AMJ6">
    <property type="interactions" value="612"/>
</dbReference>
<dbReference type="OMA" id="DMARNMM"/>